<dbReference type="HOGENOM" id="CLU_1716115_0_0_1"/>
<dbReference type="AlphaFoldDB" id="I1R7H9"/>
<keyword evidence="2" id="KW-1185">Reference proteome</keyword>
<reference evidence="1" key="1">
    <citation type="submission" date="2015-06" db="UniProtKB">
        <authorList>
            <consortium name="EnsemblPlants"/>
        </authorList>
    </citation>
    <scope>IDENTIFICATION</scope>
</reference>
<evidence type="ECO:0000313" key="2">
    <source>
        <dbReference type="Proteomes" id="UP000007306"/>
    </source>
</evidence>
<dbReference type="EnsemblPlants" id="ORGLA12G0148500.1">
    <property type="protein sequence ID" value="ORGLA12G0148500.1"/>
    <property type="gene ID" value="ORGLA12G0148500"/>
</dbReference>
<dbReference type="Proteomes" id="UP000007306">
    <property type="component" value="Chromosome 12"/>
</dbReference>
<evidence type="ECO:0000313" key="1">
    <source>
        <dbReference type="EnsemblPlants" id="ORGLA12G0148500.1"/>
    </source>
</evidence>
<organism evidence="1 2">
    <name type="scientific">Oryza glaberrima</name>
    <name type="common">African rice</name>
    <dbReference type="NCBI Taxonomy" id="4538"/>
    <lineage>
        <taxon>Eukaryota</taxon>
        <taxon>Viridiplantae</taxon>
        <taxon>Streptophyta</taxon>
        <taxon>Embryophyta</taxon>
        <taxon>Tracheophyta</taxon>
        <taxon>Spermatophyta</taxon>
        <taxon>Magnoliopsida</taxon>
        <taxon>Liliopsida</taxon>
        <taxon>Poales</taxon>
        <taxon>Poaceae</taxon>
        <taxon>BOP clade</taxon>
        <taxon>Oryzoideae</taxon>
        <taxon>Oryzeae</taxon>
        <taxon>Oryzinae</taxon>
        <taxon>Oryza</taxon>
    </lineage>
</organism>
<dbReference type="Gramene" id="ORGLA12G0148500.1">
    <property type="protein sequence ID" value="ORGLA12G0148500.1"/>
    <property type="gene ID" value="ORGLA12G0148500"/>
</dbReference>
<reference evidence="1 2" key="2">
    <citation type="submission" date="2018-04" db="EMBL/GenBank/DDBJ databases">
        <title>OglaRS2 (Oryza glaberrima Reference Sequence Version 2).</title>
        <authorList>
            <person name="Zhang J."/>
            <person name="Kudrna D."/>
            <person name="Lee S."/>
            <person name="Talag J."/>
            <person name="Rajasekar S."/>
            <person name="Wing R.A."/>
        </authorList>
    </citation>
    <scope>NUCLEOTIDE SEQUENCE [LARGE SCALE GENOMIC DNA]</scope>
    <source>
        <strain evidence="1 2">cv. IRGC 96717</strain>
    </source>
</reference>
<protein>
    <submittedName>
        <fullName evidence="1">Uncharacterized protein</fullName>
    </submittedName>
</protein>
<name>I1R7H9_ORYGL</name>
<accession>I1R7H9</accession>
<sequence>MWRDGLRIASAVRPSPAAPSRRLLRSCEKREIFAENGVDEHGKPTHKVVHRVTDADNNLRARFSTPVCRPQMRSLPLPASHCLPHPPRTSHAAWPPLHASPSPFQHWPLAASPSLSLHRPVSPVMPHIPFLRPLVSSFSLLIFTAHCRLSSHL</sequence>
<proteinExistence type="predicted"/>